<comment type="caution">
    <text evidence="2">The sequence shown here is derived from an EMBL/GenBank/DDBJ whole genome shotgun (WGS) entry which is preliminary data.</text>
</comment>
<dbReference type="EMBL" id="JASJQH010001447">
    <property type="protein sequence ID" value="KAK9761309.1"/>
    <property type="molecule type" value="Genomic_DNA"/>
</dbReference>
<name>A0ABR2WIN4_9FUNG</name>
<reference evidence="2 3" key="1">
    <citation type="submission" date="2023-04" db="EMBL/GenBank/DDBJ databases">
        <title>Genome of Basidiobolus ranarum AG-B5.</title>
        <authorList>
            <person name="Stajich J.E."/>
            <person name="Carter-House D."/>
            <person name="Gryganskyi A."/>
        </authorList>
    </citation>
    <scope>NUCLEOTIDE SEQUENCE [LARGE SCALE GENOMIC DNA]</scope>
    <source>
        <strain evidence="2 3">AG-B5</strain>
    </source>
</reference>
<evidence type="ECO:0000313" key="2">
    <source>
        <dbReference type="EMBL" id="KAK9761309.1"/>
    </source>
</evidence>
<proteinExistence type="predicted"/>
<feature type="region of interest" description="Disordered" evidence="1">
    <location>
        <begin position="52"/>
        <end position="86"/>
    </location>
</feature>
<sequence>MCVGINGNKANHTIDSVGHDAYHSTDHHRDNYKLEDDNSVYRDCGDKHLTPKNYVDREENNNHGDGRSLIPEICTYSASDEYEEPQ</sequence>
<gene>
    <name evidence="2" type="ORF">K7432_013888</name>
</gene>
<protein>
    <submittedName>
        <fullName evidence="2">Uncharacterized protein</fullName>
    </submittedName>
</protein>
<evidence type="ECO:0000256" key="1">
    <source>
        <dbReference type="SAM" id="MobiDB-lite"/>
    </source>
</evidence>
<keyword evidence="3" id="KW-1185">Reference proteome</keyword>
<dbReference type="Proteomes" id="UP001479436">
    <property type="component" value="Unassembled WGS sequence"/>
</dbReference>
<feature type="compositionally biased region" description="Basic and acidic residues" evidence="1">
    <location>
        <begin position="52"/>
        <end position="66"/>
    </location>
</feature>
<organism evidence="2 3">
    <name type="scientific">Basidiobolus ranarum</name>
    <dbReference type="NCBI Taxonomy" id="34480"/>
    <lineage>
        <taxon>Eukaryota</taxon>
        <taxon>Fungi</taxon>
        <taxon>Fungi incertae sedis</taxon>
        <taxon>Zoopagomycota</taxon>
        <taxon>Entomophthoromycotina</taxon>
        <taxon>Basidiobolomycetes</taxon>
        <taxon>Basidiobolales</taxon>
        <taxon>Basidiobolaceae</taxon>
        <taxon>Basidiobolus</taxon>
    </lineage>
</organism>
<evidence type="ECO:0000313" key="3">
    <source>
        <dbReference type="Proteomes" id="UP001479436"/>
    </source>
</evidence>
<accession>A0ABR2WIN4</accession>